<keyword evidence="1" id="KW-0677">Repeat</keyword>
<dbReference type="PANTHER" id="PTHR10937:SF8">
    <property type="entry name" value="AMINOTRANSFERASE-RELATED"/>
    <property type="match status" value="1"/>
</dbReference>
<dbReference type="EC" id="3.5.-.-" evidence="3"/>
<proteinExistence type="predicted"/>
<comment type="caution">
    <text evidence="3">The sequence shown here is derived from an EMBL/GenBank/DDBJ whole genome shotgun (WGS) entry which is preliminary data.</text>
</comment>
<dbReference type="InterPro" id="IPR035490">
    <property type="entry name" value="GlmS/FrlB_SIS"/>
</dbReference>
<dbReference type="CDD" id="cd05009">
    <property type="entry name" value="SIS_GlmS_GlmD_2"/>
    <property type="match status" value="1"/>
</dbReference>
<dbReference type="GO" id="GO:0016787">
    <property type="term" value="F:hydrolase activity"/>
    <property type="evidence" value="ECO:0007669"/>
    <property type="project" value="UniProtKB-KW"/>
</dbReference>
<feature type="domain" description="SIS" evidence="2">
    <location>
        <begin position="204"/>
        <end position="340"/>
    </location>
</feature>
<protein>
    <submittedName>
        <fullName evidence="3">SIS domain-containing protein</fullName>
        <ecNumber evidence="3">3.5.-.-</ecNumber>
    </submittedName>
</protein>
<dbReference type="PROSITE" id="PS51464">
    <property type="entry name" value="SIS"/>
    <property type="match status" value="2"/>
</dbReference>
<dbReference type="SUPFAM" id="SSF53697">
    <property type="entry name" value="SIS domain"/>
    <property type="match status" value="1"/>
</dbReference>
<dbReference type="InterPro" id="IPR001347">
    <property type="entry name" value="SIS_dom"/>
</dbReference>
<dbReference type="InterPro" id="IPR035466">
    <property type="entry name" value="GlmS/AgaS_SIS"/>
</dbReference>
<feature type="domain" description="SIS" evidence="2">
    <location>
        <begin position="40"/>
        <end position="187"/>
    </location>
</feature>
<evidence type="ECO:0000256" key="1">
    <source>
        <dbReference type="ARBA" id="ARBA00022737"/>
    </source>
</evidence>
<dbReference type="RefSeq" id="WP_290262143.1">
    <property type="nucleotide sequence ID" value="NZ_JAUFQG010000004.1"/>
</dbReference>
<reference evidence="4" key="1">
    <citation type="journal article" date="2019" name="Int. J. Syst. Evol. Microbiol.">
        <title>The Global Catalogue of Microorganisms (GCM) 10K type strain sequencing project: providing services to taxonomists for standard genome sequencing and annotation.</title>
        <authorList>
            <consortium name="The Broad Institute Genomics Platform"/>
            <consortium name="The Broad Institute Genome Sequencing Center for Infectious Disease"/>
            <person name="Wu L."/>
            <person name="Ma J."/>
        </authorList>
    </citation>
    <scope>NUCLEOTIDE SEQUENCE [LARGE SCALE GENOMIC DNA]</scope>
    <source>
        <strain evidence="4">CECT 8570</strain>
    </source>
</reference>
<keyword evidence="3" id="KW-0378">Hydrolase</keyword>
<evidence type="ECO:0000313" key="3">
    <source>
        <dbReference type="EMBL" id="MFC4362805.1"/>
    </source>
</evidence>
<gene>
    <name evidence="3" type="ORF">ACFOX3_10850</name>
</gene>
<dbReference type="InterPro" id="IPR046348">
    <property type="entry name" value="SIS_dom_sf"/>
</dbReference>
<keyword evidence="4" id="KW-1185">Reference proteome</keyword>
<accession>A0ABV8V6F3</accession>
<sequence length="350" mass="36887">MSSALATIQAEQTLMYQEAASSADVVANQQTLNQDAVQQAVAAIRAFNPSAVVTLARGSSDHAATYAKYLIETRTGILTSSASPSVSSVYLAKQRLHGVLYIAFSQSGKSPDLLAGVAQAKAAGALTLAIVNVEDSPLAQMADLVIPLRAGPEKSVAATKSYIATLSAILHLVSEWSEDQLLQKAYKQLPQLLADAWQCDWSAALDTLKDASNLFVIGRGLGFGVAQEAALKFKETCGLHAEAFSSAEVKHGPMAIVKAGFPVLMLAQQDETSDGFNALIKDFEARSAKVLVAGERAVGPLSLEVVGGAHPALAPLLAIQSFYKMANALSVARGYNPDEPPHLRKVTETL</sequence>
<evidence type="ECO:0000313" key="4">
    <source>
        <dbReference type="Proteomes" id="UP001595840"/>
    </source>
</evidence>
<name>A0ABV8V6F3_9GAMM</name>
<dbReference type="Gene3D" id="3.40.50.10490">
    <property type="entry name" value="Glucose-6-phosphate isomerase like protein, domain 1"/>
    <property type="match status" value="2"/>
</dbReference>
<dbReference type="PANTHER" id="PTHR10937">
    <property type="entry name" value="GLUCOSAMINE--FRUCTOSE-6-PHOSPHATE AMINOTRANSFERASE, ISOMERIZING"/>
    <property type="match status" value="1"/>
</dbReference>
<dbReference type="Proteomes" id="UP001595840">
    <property type="component" value="Unassembled WGS sequence"/>
</dbReference>
<organism evidence="3 4">
    <name type="scientific">Simiduia curdlanivorans</name>
    <dbReference type="NCBI Taxonomy" id="1492769"/>
    <lineage>
        <taxon>Bacteria</taxon>
        <taxon>Pseudomonadati</taxon>
        <taxon>Pseudomonadota</taxon>
        <taxon>Gammaproteobacteria</taxon>
        <taxon>Cellvibrionales</taxon>
        <taxon>Cellvibrionaceae</taxon>
        <taxon>Simiduia</taxon>
    </lineage>
</organism>
<evidence type="ECO:0000259" key="2">
    <source>
        <dbReference type="PROSITE" id="PS51464"/>
    </source>
</evidence>
<dbReference type="Pfam" id="PF01380">
    <property type="entry name" value="SIS"/>
    <property type="match status" value="2"/>
</dbReference>
<dbReference type="EMBL" id="JBHSCX010000010">
    <property type="protein sequence ID" value="MFC4362805.1"/>
    <property type="molecule type" value="Genomic_DNA"/>
</dbReference>
<dbReference type="CDD" id="cd05008">
    <property type="entry name" value="SIS_GlmS_GlmD_1"/>
    <property type="match status" value="1"/>
</dbReference>